<comment type="caution">
    <text evidence="3">The sequence shown here is derived from an EMBL/GenBank/DDBJ whole genome shotgun (WGS) entry which is preliminary data.</text>
</comment>
<dbReference type="EMBL" id="PDNB01000018">
    <property type="protein sequence ID" value="PGH16347.1"/>
    <property type="molecule type" value="Genomic_DNA"/>
</dbReference>
<dbReference type="OrthoDB" id="4170377at2759"/>
<dbReference type="InterPro" id="IPR001810">
    <property type="entry name" value="F-box_dom"/>
</dbReference>
<accession>A0A2B7Y6V8</accession>
<dbReference type="AlphaFoldDB" id="A0A2B7Y6V8"/>
<evidence type="ECO:0000313" key="4">
    <source>
        <dbReference type="Proteomes" id="UP000223968"/>
    </source>
</evidence>
<keyword evidence="4" id="KW-1185">Reference proteome</keyword>
<dbReference type="PROSITE" id="PS50181">
    <property type="entry name" value="FBOX"/>
    <property type="match status" value="1"/>
</dbReference>
<reference evidence="3 4" key="1">
    <citation type="submission" date="2017-10" db="EMBL/GenBank/DDBJ databases">
        <title>Comparative genomics in systemic dimorphic fungi from Ajellomycetaceae.</title>
        <authorList>
            <person name="Munoz J.F."/>
            <person name="Mcewen J.G."/>
            <person name="Clay O.K."/>
            <person name="Cuomo C.A."/>
        </authorList>
    </citation>
    <scope>NUCLEOTIDE SEQUENCE [LARGE SCALE GENOMIC DNA]</scope>
    <source>
        <strain evidence="3 4">UAMH5409</strain>
    </source>
</reference>
<feature type="compositionally biased region" description="Acidic residues" evidence="1">
    <location>
        <begin position="364"/>
        <end position="373"/>
    </location>
</feature>
<proteinExistence type="predicted"/>
<evidence type="ECO:0000256" key="1">
    <source>
        <dbReference type="SAM" id="MobiDB-lite"/>
    </source>
</evidence>
<evidence type="ECO:0000259" key="2">
    <source>
        <dbReference type="PROSITE" id="PS50181"/>
    </source>
</evidence>
<dbReference type="STRING" id="1447875.A0A2B7Y6V8"/>
<name>A0A2B7Y6V8_9EURO</name>
<sequence>MDKFPQEIVSSIVGHLKRSDLPSYATISRQWQYAVERLILQAVRFESTELSAFEHLFRPSESHRRTLIKSVDLHVVLPTYSDAACGEYEDDCEKEANSQVFSRAIHGLFKIFESLDDEDVRRAGGLELKIDAYSPMDTHRRPDHDRKREATRYGSRKDLWTERYQASFLQLKDCEHLPALSNVSELHCSESYHTRHIEPASVMALVAKLRNLKRCYLQFYDQDVLDLELRQINRYNLAKAVSACTQPVDDCRITFRSRDPGNEDSSPPNLLPSSSKVDLLNLALHEFIQQANVTTIRIRDHIVTPELFWPSPNTTMAPITSPFWQNLRDIHVNILVSTVDGGWYFMADPSIASYAEFTEKGSDYDSEGDDSDDNTNTFRSIPDPERMNPLLIAMAHAARHAPVLERMWLSASGGELQPRYLEQEDVELERIFQIHYLAKGMHDVSEELPDDKPTLICQVGDWKLEGEVERHWGKALSPDGVIVYNIPDY</sequence>
<gene>
    <name evidence="3" type="ORF">AJ79_01889</name>
</gene>
<dbReference type="Proteomes" id="UP000223968">
    <property type="component" value="Unassembled WGS sequence"/>
</dbReference>
<organism evidence="3 4">
    <name type="scientific">Helicocarpus griseus UAMH5409</name>
    <dbReference type="NCBI Taxonomy" id="1447875"/>
    <lineage>
        <taxon>Eukaryota</taxon>
        <taxon>Fungi</taxon>
        <taxon>Dikarya</taxon>
        <taxon>Ascomycota</taxon>
        <taxon>Pezizomycotina</taxon>
        <taxon>Eurotiomycetes</taxon>
        <taxon>Eurotiomycetidae</taxon>
        <taxon>Onygenales</taxon>
        <taxon>Ajellomycetaceae</taxon>
        <taxon>Helicocarpus</taxon>
    </lineage>
</organism>
<feature type="domain" description="F-box" evidence="2">
    <location>
        <begin position="1"/>
        <end position="48"/>
    </location>
</feature>
<feature type="region of interest" description="Disordered" evidence="1">
    <location>
        <begin position="360"/>
        <end position="381"/>
    </location>
</feature>
<evidence type="ECO:0000313" key="3">
    <source>
        <dbReference type="EMBL" id="PGH16347.1"/>
    </source>
</evidence>
<protein>
    <recommendedName>
        <fullName evidence="2">F-box domain-containing protein</fullName>
    </recommendedName>
</protein>